<keyword evidence="3" id="KW-1185">Reference proteome</keyword>
<evidence type="ECO:0008006" key="4">
    <source>
        <dbReference type="Google" id="ProtNLM"/>
    </source>
</evidence>
<keyword evidence="1" id="KW-0732">Signal</keyword>
<comment type="caution">
    <text evidence="2">The sequence shown here is derived from an EMBL/GenBank/DDBJ whole genome shotgun (WGS) entry which is preliminary data.</text>
</comment>
<feature type="chain" id="PRO_5042620371" description="Secreted protein" evidence="1">
    <location>
        <begin position="24"/>
        <end position="110"/>
    </location>
</feature>
<evidence type="ECO:0000313" key="3">
    <source>
        <dbReference type="Proteomes" id="UP000193387"/>
    </source>
</evidence>
<accession>A0AAJ3TT05</accession>
<evidence type="ECO:0000256" key="1">
    <source>
        <dbReference type="SAM" id="SignalP"/>
    </source>
</evidence>
<name>A0AAJ3TT05_9MYCO</name>
<dbReference type="Proteomes" id="UP000193387">
    <property type="component" value="Unassembled WGS sequence"/>
</dbReference>
<feature type="signal peptide" evidence="1">
    <location>
        <begin position="1"/>
        <end position="23"/>
    </location>
</feature>
<dbReference type="RefSeq" id="WP_085258203.1">
    <property type="nucleotide sequence ID" value="NZ_AP022573.1"/>
</dbReference>
<dbReference type="AlphaFoldDB" id="A0AAJ3TT05"/>
<organism evidence="2 3">
    <name type="scientific">Mycobacterium saskatchewanense</name>
    <dbReference type="NCBI Taxonomy" id="220927"/>
    <lineage>
        <taxon>Bacteria</taxon>
        <taxon>Bacillati</taxon>
        <taxon>Actinomycetota</taxon>
        <taxon>Actinomycetes</taxon>
        <taxon>Mycobacteriales</taxon>
        <taxon>Mycobacteriaceae</taxon>
        <taxon>Mycobacterium</taxon>
        <taxon>Mycobacterium simiae complex</taxon>
    </lineage>
</organism>
<sequence length="110" mass="11521">MGTSFNTTRVVAGALLSGGVALAGFGPGAGTAKADDIVNVNGTLYHHWCPGDAPPLFDPNPNWDGRVCHNWRFSGAGVVDDRGHLLRASTVPKGPPFNCGLFWCPVPPHS</sequence>
<dbReference type="EMBL" id="LQPR01000078">
    <property type="protein sequence ID" value="ORW64873.1"/>
    <property type="molecule type" value="Genomic_DNA"/>
</dbReference>
<evidence type="ECO:0000313" key="2">
    <source>
        <dbReference type="EMBL" id="ORW64873.1"/>
    </source>
</evidence>
<reference evidence="2 3" key="1">
    <citation type="submission" date="2016-01" db="EMBL/GenBank/DDBJ databases">
        <title>The new phylogeny of the genus Mycobacterium.</title>
        <authorList>
            <person name="Tarcisio F."/>
            <person name="Conor M."/>
            <person name="Antonella G."/>
            <person name="Elisabetta G."/>
            <person name="Giulia F.S."/>
            <person name="Sara T."/>
            <person name="Anna F."/>
            <person name="Clotilde B."/>
            <person name="Roberto B."/>
            <person name="Veronica D.S."/>
            <person name="Fabio R."/>
            <person name="Monica P."/>
            <person name="Olivier J."/>
            <person name="Enrico T."/>
            <person name="Nicola S."/>
        </authorList>
    </citation>
    <scope>NUCLEOTIDE SEQUENCE [LARGE SCALE GENOMIC DNA]</scope>
    <source>
        <strain evidence="2 3">DSM 44616</strain>
    </source>
</reference>
<protein>
    <recommendedName>
        <fullName evidence="4">Secreted protein</fullName>
    </recommendedName>
</protein>
<gene>
    <name evidence="2" type="ORF">AWC23_02275</name>
</gene>
<proteinExistence type="predicted"/>